<dbReference type="CDD" id="cd20557">
    <property type="entry name" value="CYCLIN_ScPCL1-like"/>
    <property type="match status" value="1"/>
</dbReference>
<sequence>MDPFYINGYIKFVWIIISSTQTPASRTTSPQRQRQINHKLFTHFNNKYGKFIQELISNSQIASINLVISIYYLYQHYHHNSILRHKVQNENALEKEETSANVEEFTDSMVIYMIIASLILSNKSFDDQSYTLKTWWIIIDNTNRSQPTVNIDIKLLNTIEAYFLASLDYKLSFIEMSSDDQFWKLIEDGGCINNNNNNNNSSSNRNSKLFKFNKSILLRFKSLITLTEESQMTNKTNVALNWNGCPPILPSTPPPLLYSSSSPFTSTTFSSPLNYPLTPSTPMNSNNTANTAEYSCIKRRKIHSNPILMVSPSQSFTTTPTTSRQLSTVTNGYYQTTISQQYQTQQVYYPQPSLQAPQYKYYTQQPQPQPQPHPQQQQQQQQQLLPLPPPPCAPPKQQLVSQLPPLTQNQFHFTTKYNTHYQPQPLPLPLPITQELQSINPYVTQMEQSKYKCPKCKLPYCSLACYKSHSDKHNEEIANDNSGSGASSSNKNNNKNISLIDKQDFPSTGSKFDKFLEDEKIRYLLKQPVLQFQLLSIITILQEGFIKNLNREQKLEVMNLKLSDLRIGGIEENELVEEFVERVLQLNETL</sequence>
<dbReference type="PROSITE" id="PS00028">
    <property type="entry name" value="ZINC_FINGER_C2H2_1"/>
    <property type="match status" value="1"/>
</dbReference>
<reference evidence="4" key="1">
    <citation type="journal article" date="2022" name="DNA Res.">
        <title>Genome analysis of five recently described species of the CUG-Ser clade uncovers Candida theae as a new hybrid lineage with pathogenic potential in the Candida parapsilosis species complex.</title>
        <authorList>
            <person name="Mixao V."/>
            <person name="Del Olmo V."/>
            <person name="Hegedusova E."/>
            <person name="Saus E."/>
            <person name="Pryszcz L."/>
            <person name="Cillingova A."/>
            <person name="Nosek J."/>
            <person name="Gabaldon T."/>
        </authorList>
    </citation>
    <scope>NUCLEOTIDE SEQUENCE</scope>
    <source>
        <strain evidence="4">CBS 10844</strain>
    </source>
</reference>
<evidence type="ECO:0000259" key="3">
    <source>
        <dbReference type="PROSITE" id="PS51083"/>
    </source>
</evidence>
<dbReference type="GeneID" id="73382044"/>
<evidence type="ECO:0000256" key="2">
    <source>
        <dbReference type="SAM" id="MobiDB-lite"/>
    </source>
</evidence>
<dbReference type="PROSITE" id="PS51083">
    <property type="entry name" value="ZF_HIT"/>
    <property type="match status" value="1"/>
</dbReference>
<proteinExistence type="predicted"/>
<dbReference type="EMBL" id="JAHUZD010000141">
    <property type="protein sequence ID" value="KAI3402755.2"/>
    <property type="molecule type" value="Genomic_DNA"/>
</dbReference>
<dbReference type="SUPFAM" id="SSF144232">
    <property type="entry name" value="HIT/MYND zinc finger-like"/>
    <property type="match status" value="1"/>
</dbReference>
<dbReference type="AlphaFoldDB" id="A0AAI9WW18"/>
<comment type="caution">
    <text evidence="4">The sequence shown here is derived from an EMBL/GenBank/DDBJ whole genome shotgun (WGS) entry which is preliminary data.</text>
</comment>
<dbReference type="GO" id="GO:0008270">
    <property type="term" value="F:zinc ion binding"/>
    <property type="evidence" value="ECO:0007669"/>
    <property type="project" value="UniProtKB-UniRule"/>
</dbReference>
<feature type="region of interest" description="Disordered" evidence="2">
    <location>
        <begin position="363"/>
        <end position="399"/>
    </location>
</feature>
<dbReference type="Gene3D" id="1.20.1440.260">
    <property type="match status" value="1"/>
</dbReference>
<keyword evidence="1" id="KW-0863">Zinc-finger</keyword>
<organism evidence="4 5">
    <name type="scientific">Candida oxycetoniae</name>
    <dbReference type="NCBI Taxonomy" id="497107"/>
    <lineage>
        <taxon>Eukaryota</taxon>
        <taxon>Fungi</taxon>
        <taxon>Dikarya</taxon>
        <taxon>Ascomycota</taxon>
        <taxon>Saccharomycotina</taxon>
        <taxon>Pichiomycetes</taxon>
        <taxon>Debaryomycetaceae</taxon>
        <taxon>Candida/Lodderomyces clade</taxon>
        <taxon>Candida</taxon>
    </lineage>
</organism>
<dbReference type="Proteomes" id="UP001202479">
    <property type="component" value="Unassembled WGS sequence"/>
</dbReference>
<dbReference type="CDD" id="cd23024">
    <property type="entry name" value="zf-HIT_ZNHIT2-3"/>
    <property type="match status" value="1"/>
</dbReference>
<dbReference type="RefSeq" id="XP_049178502.1">
    <property type="nucleotide sequence ID" value="XM_049325867.1"/>
</dbReference>
<keyword evidence="1" id="KW-0479">Metal-binding</keyword>
<evidence type="ECO:0000256" key="1">
    <source>
        <dbReference type="PROSITE-ProRule" id="PRU00453"/>
    </source>
</evidence>
<accession>A0AAI9WW18</accession>
<keyword evidence="5" id="KW-1185">Reference proteome</keyword>
<protein>
    <recommendedName>
        <fullName evidence="3">HIT-type domain-containing protein</fullName>
    </recommendedName>
</protein>
<dbReference type="Gene3D" id="1.10.472.10">
    <property type="entry name" value="Cyclin-like"/>
    <property type="match status" value="1"/>
</dbReference>
<feature type="domain" description="HIT-type" evidence="3">
    <location>
        <begin position="441"/>
        <end position="478"/>
    </location>
</feature>
<keyword evidence="1" id="KW-0862">Zinc</keyword>
<gene>
    <name evidence="4" type="ORF">KGF56_004429</name>
</gene>
<dbReference type="InterPro" id="IPR013087">
    <property type="entry name" value="Znf_C2H2_type"/>
</dbReference>
<name>A0AAI9WW18_9ASCO</name>
<feature type="compositionally biased region" description="Low complexity" evidence="2">
    <location>
        <begin position="479"/>
        <end position="498"/>
    </location>
</feature>
<dbReference type="Pfam" id="PF04438">
    <property type="entry name" value="zf-HIT"/>
    <property type="match status" value="1"/>
</dbReference>
<dbReference type="InterPro" id="IPR007529">
    <property type="entry name" value="Znf_HIT"/>
</dbReference>
<feature type="region of interest" description="Disordered" evidence="2">
    <location>
        <begin position="476"/>
        <end position="502"/>
    </location>
</feature>
<evidence type="ECO:0000313" key="5">
    <source>
        <dbReference type="Proteomes" id="UP001202479"/>
    </source>
</evidence>
<evidence type="ECO:0000313" key="4">
    <source>
        <dbReference type="EMBL" id="KAI3402755.2"/>
    </source>
</evidence>
<feature type="compositionally biased region" description="Low complexity" evidence="2">
    <location>
        <begin position="374"/>
        <end position="385"/>
    </location>
</feature>
<dbReference type="Gene3D" id="3.30.60.190">
    <property type="match status" value="1"/>
</dbReference>